<dbReference type="PANTHER" id="PTHR35186:SF4">
    <property type="entry name" value="PRION-INHIBITION AND PROPAGATION HELO DOMAIN-CONTAINING PROTEIN"/>
    <property type="match status" value="1"/>
</dbReference>
<reference evidence="2" key="1">
    <citation type="journal article" date="2020" name="Stud. Mycol.">
        <title>101 Dothideomycetes genomes: a test case for predicting lifestyles and emergence of pathogens.</title>
        <authorList>
            <person name="Haridas S."/>
            <person name="Albert R."/>
            <person name="Binder M."/>
            <person name="Bloem J."/>
            <person name="Labutti K."/>
            <person name="Salamov A."/>
            <person name="Andreopoulos B."/>
            <person name="Baker S."/>
            <person name="Barry K."/>
            <person name="Bills G."/>
            <person name="Bluhm B."/>
            <person name="Cannon C."/>
            <person name="Castanera R."/>
            <person name="Culley D."/>
            <person name="Daum C."/>
            <person name="Ezra D."/>
            <person name="Gonzalez J."/>
            <person name="Henrissat B."/>
            <person name="Kuo A."/>
            <person name="Liang C."/>
            <person name="Lipzen A."/>
            <person name="Lutzoni F."/>
            <person name="Magnuson J."/>
            <person name="Mondo S."/>
            <person name="Nolan M."/>
            <person name="Ohm R."/>
            <person name="Pangilinan J."/>
            <person name="Park H.-J."/>
            <person name="Ramirez L."/>
            <person name="Alfaro M."/>
            <person name="Sun H."/>
            <person name="Tritt A."/>
            <person name="Yoshinaga Y."/>
            <person name="Zwiers L.-H."/>
            <person name="Turgeon B."/>
            <person name="Goodwin S."/>
            <person name="Spatafora J."/>
            <person name="Crous P."/>
            <person name="Grigoriev I."/>
        </authorList>
    </citation>
    <scope>NUCLEOTIDE SEQUENCE</scope>
    <source>
        <strain evidence="2">CBS 269.34</strain>
    </source>
</reference>
<dbReference type="OrthoDB" id="3565018at2759"/>
<protein>
    <recommendedName>
        <fullName evidence="1">DUF7580 domain-containing protein</fullName>
    </recommendedName>
</protein>
<dbReference type="EMBL" id="MU004197">
    <property type="protein sequence ID" value="KAF2490602.1"/>
    <property type="molecule type" value="Genomic_DNA"/>
</dbReference>
<evidence type="ECO:0000259" key="1">
    <source>
        <dbReference type="Pfam" id="PF24476"/>
    </source>
</evidence>
<accession>A0A6A6QE97</accession>
<evidence type="ECO:0000313" key="3">
    <source>
        <dbReference type="Proteomes" id="UP000799750"/>
    </source>
</evidence>
<feature type="domain" description="DUF7580" evidence="1">
    <location>
        <begin position="207"/>
        <end position="552"/>
    </location>
</feature>
<dbReference type="Proteomes" id="UP000799750">
    <property type="component" value="Unassembled WGS sequence"/>
</dbReference>
<keyword evidence="3" id="KW-1185">Reference proteome</keyword>
<name>A0A6A6QE97_9PEZI</name>
<proteinExistence type="predicted"/>
<dbReference type="AlphaFoldDB" id="A0A6A6QE97"/>
<gene>
    <name evidence="2" type="ORF">BU16DRAFT_518033</name>
</gene>
<dbReference type="PANTHER" id="PTHR35186">
    <property type="entry name" value="ANK_REP_REGION DOMAIN-CONTAINING PROTEIN"/>
    <property type="match status" value="1"/>
</dbReference>
<organism evidence="2 3">
    <name type="scientific">Lophium mytilinum</name>
    <dbReference type="NCBI Taxonomy" id="390894"/>
    <lineage>
        <taxon>Eukaryota</taxon>
        <taxon>Fungi</taxon>
        <taxon>Dikarya</taxon>
        <taxon>Ascomycota</taxon>
        <taxon>Pezizomycotina</taxon>
        <taxon>Dothideomycetes</taxon>
        <taxon>Pleosporomycetidae</taxon>
        <taxon>Mytilinidiales</taxon>
        <taxon>Mytilinidiaceae</taxon>
        <taxon>Lophium</taxon>
    </lineage>
</organism>
<evidence type="ECO:0000313" key="2">
    <source>
        <dbReference type="EMBL" id="KAF2490602.1"/>
    </source>
</evidence>
<dbReference type="InterPro" id="IPR056002">
    <property type="entry name" value="DUF7580"/>
</dbReference>
<sequence>MSGFEIAGAVLGSIPLIISALEHYADGVATIKSMKKYEGVFDDLHVSLITSLSIYRNSCEELLGPLALPDSQLYELLEKIDGSAWEDVGLSERLRERLGSNYLPFRTSVKQLNKRVVLFGQKLRLKQNFKPQWIDQNNIVDVRAREDFFKNPLTRVRGGFSADKYKLLLSEIDTNISRISILTAGAIALEPLRFERKRKANSKYWNSLRTQAEALYNSFFTRWSPQCACQHLHQANLRLDLRKERGIEQWSTFRFLFSFEVSARPTALPWHWRAVEIEPEGDEYHHPTAPRASKTPTFVLPPAPQRHTLWQKCALTAPKIDDLCKALKGHAQGMCCLGILSDAATKHHIHSITLPIPSRTAGKTVSLEEVLHGQSRNGFQIKENRCRIALTLATAVLQLHGTPWLSETWTMKDIYVVENSNNALLSDQPYVSKSFKPTPDSTPPHRKRLCFVKNSIIFALGVALLEISYGKPTSAFETTEDWDDDGKRTVWTEFSVAGRLADALRDRELANYFDAVHRCIHCNFDSSSYSLTDDHFRERFYQGVVVPLQKDYEYTTRQ</sequence>
<dbReference type="Pfam" id="PF24476">
    <property type="entry name" value="DUF7580"/>
    <property type="match status" value="1"/>
</dbReference>